<dbReference type="SUPFAM" id="SSF160544">
    <property type="entry name" value="EscU C-terminal domain-like"/>
    <property type="match status" value="1"/>
</dbReference>
<proteinExistence type="inferred from homology"/>
<keyword evidence="8 13" id="KW-0653">Protein transport</keyword>
<feature type="transmembrane region" description="Helical" evidence="13">
    <location>
        <begin position="28"/>
        <end position="47"/>
    </location>
</feature>
<sequence>MPSGNKTEKPTPRRIQKAKEEGNVPKSLEVNSVAVLLTGFLLLWLFGPKIFGEFLSTSFKSIETFISPQRLSSNDLILFWEYHLERLFLWLFLLLLATLLVAIISNIAQFGVVFTSKPLGFKFERLNPLKGLKNIFFSLNSLFELVKNLLKIAVIIGIAYFFVISHLEEILSLYQFPLERGLSVLSHLILTVSGYIVAVGAIVAVIDYSFKRWKWLKDLMMTREELKEELKQTEGNPEVKRELRRRMKQIATRRMMQEVPKATVVITNPTHYAVALKYDINTDNAPKVVAKGADNLAKRIIEVAKEHGVEIYRDPPLARALYTSVEVGQEIPEKFYQAVAKVIAYVYGKRKQI</sequence>
<keyword evidence="15" id="KW-0282">Flagellum</keyword>
<name>A0A9D1CEY7_AQUAO</name>
<evidence type="ECO:0000256" key="13">
    <source>
        <dbReference type="RuleBase" id="RU364091"/>
    </source>
</evidence>
<keyword evidence="15" id="KW-0969">Cilium</keyword>
<keyword evidence="10 13" id="KW-0472">Membrane</keyword>
<keyword evidence="7 13" id="KW-1005">Bacterial flagellum biogenesis</keyword>
<keyword evidence="9 13" id="KW-1133">Transmembrane helix</keyword>
<keyword evidence="4 13" id="KW-0813">Transport</keyword>
<evidence type="ECO:0000256" key="10">
    <source>
        <dbReference type="ARBA" id="ARBA00023136"/>
    </source>
</evidence>
<dbReference type="InterPro" id="IPR029025">
    <property type="entry name" value="T3SS_substrate_exporter_C"/>
</dbReference>
<evidence type="ECO:0000256" key="9">
    <source>
        <dbReference type="ARBA" id="ARBA00022989"/>
    </source>
</evidence>
<dbReference type="Pfam" id="PF01312">
    <property type="entry name" value="Bac_export_2"/>
    <property type="match status" value="1"/>
</dbReference>
<dbReference type="NCBIfam" id="TIGR00328">
    <property type="entry name" value="flhB"/>
    <property type="match status" value="1"/>
</dbReference>
<evidence type="ECO:0000256" key="3">
    <source>
        <dbReference type="ARBA" id="ARBA00021622"/>
    </source>
</evidence>
<reference evidence="15" key="1">
    <citation type="journal article" date="2020" name="ISME J.">
        <title>Gammaproteobacteria mediating utilization of methyl-, sulfur- and petroleum organic compounds in deep ocean hydrothermal plumes.</title>
        <authorList>
            <person name="Zhou Z."/>
            <person name="Liu Y."/>
            <person name="Pan J."/>
            <person name="Cron B.R."/>
            <person name="Toner B.M."/>
            <person name="Anantharaman K."/>
            <person name="Breier J.A."/>
            <person name="Dick G.J."/>
            <person name="Li M."/>
        </authorList>
    </citation>
    <scope>NUCLEOTIDE SEQUENCE</scope>
    <source>
        <strain evidence="15">SZUA-1501</strain>
    </source>
</reference>
<dbReference type="Gene3D" id="3.40.1690.10">
    <property type="entry name" value="secretion proteins EscU"/>
    <property type="match status" value="1"/>
</dbReference>
<accession>A0A9D1CEY7</accession>
<dbReference type="EMBL" id="DQVE01000035">
    <property type="protein sequence ID" value="HIP98380.1"/>
    <property type="molecule type" value="Genomic_DNA"/>
</dbReference>
<keyword evidence="5 13" id="KW-1003">Cell membrane</keyword>
<comment type="subcellular location">
    <subcellularLocation>
        <location evidence="1">Cell membrane</location>
        <topology evidence="1">Multi-pass membrane protein</topology>
    </subcellularLocation>
</comment>
<evidence type="ECO:0000256" key="4">
    <source>
        <dbReference type="ARBA" id="ARBA00022448"/>
    </source>
</evidence>
<feature type="transmembrane region" description="Helical" evidence="13">
    <location>
        <begin position="135"/>
        <end position="164"/>
    </location>
</feature>
<protein>
    <recommendedName>
        <fullName evidence="3 13">Flagellar biosynthetic protein FlhB</fullName>
    </recommendedName>
</protein>
<dbReference type="PRINTS" id="PR00950">
    <property type="entry name" value="TYPE3IMSPROT"/>
</dbReference>
<feature type="region of interest" description="Disordered" evidence="14">
    <location>
        <begin position="1"/>
        <end position="20"/>
    </location>
</feature>
<feature type="transmembrane region" description="Helical" evidence="13">
    <location>
        <begin position="184"/>
        <end position="210"/>
    </location>
</feature>
<evidence type="ECO:0000313" key="15">
    <source>
        <dbReference type="EMBL" id="HIP98380.1"/>
    </source>
</evidence>
<evidence type="ECO:0000256" key="6">
    <source>
        <dbReference type="ARBA" id="ARBA00022692"/>
    </source>
</evidence>
<dbReference type="InterPro" id="IPR006136">
    <property type="entry name" value="FlhB"/>
</dbReference>
<comment type="similarity">
    <text evidence="2 13">Belongs to the type III secretion exporter family.</text>
</comment>
<dbReference type="GO" id="GO:0005886">
    <property type="term" value="C:plasma membrane"/>
    <property type="evidence" value="ECO:0007669"/>
    <property type="project" value="UniProtKB-SubCell"/>
</dbReference>
<evidence type="ECO:0000256" key="5">
    <source>
        <dbReference type="ARBA" id="ARBA00022475"/>
    </source>
</evidence>
<keyword evidence="11 13" id="KW-1006">Bacterial flagellum protein export</keyword>
<dbReference type="AlphaFoldDB" id="A0A9D1CEY7"/>
<evidence type="ECO:0000256" key="1">
    <source>
        <dbReference type="ARBA" id="ARBA00004651"/>
    </source>
</evidence>
<dbReference type="Proteomes" id="UP000606463">
    <property type="component" value="Unassembled WGS sequence"/>
</dbReference>
<dbReference type="InterPro" id="IPR006135">
    <property type="entry name" value="T3SS_substrate_exporter"/>
</dbReference>
<evidence type="ECO:0000256" key="8">
    <source>
        <dbReference type="ARBA" id="ARBA00022927"/>
    </source>
</evidence>
<evidence type="ECO:0000256" key="11">
    <source>
        <dbReference type="ARBA" id="ARBA00023225"/>
    </source>
</evidence>
<feature type="transmembrane region" description="Helical" evidence="13">
    <location>
        <begin position="87"/>
        <end position="114"/>
    </location>
</feature>
<evidence type="ECO:0000256" key="12">
    <source>
        <dbReference type="ARBA" id="ARBA00025078"/>
    </source>
</evidence>
<keyword evidence="6 13" id="KW-0812">Transmembrane</keyword>
<organism evidence="15 16">
    <name type="scientific">Aquifex aeolicus</name>
    <dbReference type="NCBI Taxonomy" id="63363"/>
    <lineage>
        <taxon>Bacteria</taxon>
        <taxon>Pseudomonadati</taxon>
        <taxon>Aquificota</taxon>
        <taxon>Aquificia</taxon>
        <taxon>Aquificales</taxon>
        <taxon>Aquificaceae</taxon>
        <taxon>Aquifex</taxon>
    </lineage>
</organism>
<dbReference type="Gene3D" id="6.10.250.2080">
    <property type="match status" value="1"/>
</dbReference>
<dbReference type="PANTHER" id="PTHR30531">
    <property type="entry name" value="FLAGELLAR BIOSYNTHETIC PROTEIN FLHB"/>
    <property type="match status" value="1"/>
</dbReference>
<evidence type="ECO:0000313" key="16">
    <source>
        <dbReference type="Proteomes" id="UP000606463"/>
    </source>
</evidence>
<dbReference type="GO" id="GO:0044780">
    <property type="term" value="P:bacterial-type flagellum assembly"/>
    <property type="evidence" value="ECO:0007669"/>
    <property type="project" value="InterPro"/>
</dbReference>
<evidence type="ECO:0000256" key="2">
    <source>
        <dbReference type="ARBA" id="ARBA00010690"/>
    </source>
</evidence>
<keyword evidence="15" id="KW-0966">Cell projection</keyword>
<dbReference type="FunFam" id="3.40.1690.10:FF:000001">
    <property type="entry name" value="Flagellar biosynthetic protein FlhB"/>
    <property type="match status" value="1"/>
</dbReference>
<dbReference type="GO" id="GO:0009306">
    <property type="term" value="P:protein secretion"/>
    <property type="evidence" value="ECO:0007669"/>
    <property type="project" value="InterPro"/>
</dbReference>
<dbReference type="PANTHER" id="PTHR30531:SF12">
    <property type="entry name" value="FLAGELLAR BIOSYNTHETIC PROTEIN FLHB"/>
    <property type="match status" value="1"/>
</dbReference>
<evidence type="ECO:0000256" key="14">
    <source>
        <dbReference type="SAM" id="MobiDB-lite"/>
    </source>
</evidence>
<comment type="function">
    <text evidence="12 13">Required for formation of the rod structure in the basal body of the flagellar apparatus. Together with FliI and FliH, may constitute the export apparatus of flagellin.</text>
</comment>
<comment type="caution">
    <text evidence="15">The sequence shown here is derived from an EMBL/GenBank/DDBJ whole genome shotgun (WGS) entry which is preliminary data.</text>
</comment>
<gene>
    <name evidence="13 15" type="primary">flhB</name>
    <name evidence="15" type="ORF">EYH37_03310</name>
</gene>
<evidence type="ECO:0000256" key="7">
    <source>
        <dbReference type="ARBA" id="ARBA00022795"/>
    </source>
</evidence>